<dbReference type="OrthoDB" id="7502553at2"/>
<organism evidence="2 3">
    <name type="scientific">Streptomyces angustmyceticus</name>
    <dbReference type="NCBI Taxonomy" id="285578"/>
    <lineage>
        <taxon>Bacteria</taxon>
        <taxon>Bacillati</taxon>
        <taxon>Actinomycetota</taxon>
        <taxon>Actinomycetes</taxon>
        <taxon>Kitasatosporales</taxon>
        <taxon>Streptomycetaceae</taxon>
        <taxon>Streptomyces</taxon>
    </lineage>
</organism>
<evidence type="ECO:0000256" key="1">
    <source>
        <dbReference type="SAM" id="MobiDB-lite"/>
    </source>
</evidence>
<sequence>MTTRVMLVSPAAGEAQREVRFDDDGPLGEAGLRRVRDAAGALPAAGRIFASPSVRCRTTAAELGLPARAAQEVAGCAMGGWRGRTLAEVADAEPLAVSAWLSDPDFTGHGGESLRQLCDRVEGWLTEMARDAGRVVAVVEPDVVRAAAVCALGVPVEAFWRLDVPPLTVTELSGRGGRWNLGLGRAPGRSDGGTPDIRQNSLGTSSTHKGDISAE</sequence>
<gene>
    <name evidence="2" type="ORF">San01_26450</name>
</gene>
<proteinExistence type="predicted"/>
<accession>A0A5J4LHL7</accession>
<protein>
    <submittedName>
        <fullName evidence="2">Phosphoglycerate mutase</fullName>
    </submittedName>
</protein>
<dbReference type="Gene3D" id="3.40.50.1240">
    <property type="entry name" value="Phosphoglycerate mutase-like"/>
    <property type="match status" value="1"/>
</dbReference>
<feature type="compositionally biased region" description="Polar residues" evidence="1">
    <location>
        <begin position="197"/>
        <end position="207"/>
    </location>
</feature>
<comment type="caution">
    <text evidence="2">The sequence shown here is derived from an EMBL/GenBank/DDBJ whole genome shotgun (WGS) entry which is preliminary data.</text>
</comment>
<evidence type="ECO:0000313" key="2">
    <source>
        <dbReference type="EMBL" id="GES30158.1"/>
    </source>
</evidence>
<dbReference type="AlphaFoldDB" id="A0A5J4LHL7"/>
<name>A0A5J4LHL7_9ACTN</name>
<dbReference type="EMBL" id="BLAG01000007">
    <property type="protein sequence ID" value="GES30158.1"/>
    <property type="molecule type" value="Genomic_DNA"/>
</dbReference>
<dbReference type="InterPro" id="IPR013078">
    <property type="entry name" value="His_Pase_superF_clade-1"/>
</dbReference>
<dbReference type="InterPro" id="IPR029033">
    <property type="entry name" value="His_PPase_superfam"/>
</dbReference>
<evidence type="ECO:0000313" key="3">
    <source>
        <dbReference type="Proteomes" id="UP000325598"/>
    </source>
</evidence>
<dbReference type="Proteomes" id="UP000325598">
    <property type="component" value="Unassembled WGS sequence"/>
</dbReference>
<dbReference type="Pfam" id="PF00300">
    <property type="entry name" value="His_Phos_1"/>
    <property type="match status" value="1"/>
</dbReference>
<dbReference type="SUPFAM" id="SSF53254">
    <property type="entry name" value="Phosphoglycerate mutase-like"/>
    <property type="match status" value="1"/>
</dbReference>
<keyword evidence="3" id="KW-1185">Reference proteome</keyword>
<feature type="region of interest" description="Disordered" evidence="1">
    <location>
        <begin position="180"/>
        <end position="215"/>
    </location>
</feature>
<reference evidence="2 3" key="1">
    <citation type="submission" date="2019-10" db="EMBL/GenBank/DDBJ databases">
        <title>Whole genome shotgun sequence of Streptomyces angustmyceticus NBRC 3934.</title>
        <authorList>
            <person name="Hosoyama A."/>
            <person name="Ichikawa N."/>
            <person name="Kimura A."/>
            <person name="Kitahashi Y."/>
            <person name="Komaki H."/>
            <person name="Uohara A."/>
        </authorList>
    </citation>
    <scope>NUCLEOTIDE SEQUENCE [LARGE SCALE GENOMIC DNA]</scope>
    <source>
        <strain evidence="2 3">NBRC 3934</strain>
    </source>
</reference>